<evidence type="ECO:0000313" key="2">
    <source>
        <dbReference type="Proteomes" id="UP000011680"/>
    </source>
</evidence>
<comment type="caution">
    <text evidence="1">The sequence shown here is derived from an EMBL/GenBank/DDBJ whole genome shotgun (WGS) entry which is preliminary data.</text>
</comment>
<reference evidence="1 2" key="1">
    <citation type="journal article" date="2014" name="PLoS Genet.">
        <title>Phylogenetically driven sequencing of extremely halophilic archaea reveals strategies for static and dynamic osmo-response.</title>
        <authorList>
            <person name="Becker E.A."/>
            <person name="Seitzer P.M."/>
            <person name="Tritt A."/>
            <person name="Larsen D."/>
            <person name="Krusor M."/>
            <person name="Yao A.I."/>
            <person name="Wu D."/>
            <person name="Madern D."/>
            <person name="Eisen J.A."/>
            <person name="Darling A.E."/>
            <person name="Facciotti M.T."/>
        </authorList>
    </citation>
    <scope>NUCLEOTIDE SEQUENCE [LARGE SCALE GENOMIC DNA]</scope>
    <source>
        <strain evidence="1 2">JCM 13552</strain>
    </source>
</reference>
<organism evidence="1 2">
    <name type="scientific">Halococcus thailandensis JCM 13552</name>
    <dbReference type="NCBI Taxonomy" id="1227457"/>
    <lineage>
        <taxon>Archaea</taxon>
        <taxon>Methanobacteriati</taxon>
        <taxon>Methanobacteriota</taxon>
        <taxon>Stenosarchaea group</taxon>
        <taxon>Halobacteria</taxon>
        <taxon>Halobacteriales</taxon>
        <taxon>Halococcaceae</taxon>
        <taxon>Halococcus</taxon>
    </lineage>
</organism>
<proteinExistence type="predicted"/>
<protein>
    <submittedName>
        <fullName evidence="1">Uncharacterized protein</fullName>
    </submittedName>
</protein>
<evidence type="ECO:0000313" key="1">
    <source>
        <dbReference type="EMBL" id="EMA48968.1"/>
    </source>
</evidence>
<dbReference type="AlphaFoldDB" id="M0MUI1"/>
<keyword evidence="2" id="KW-1185">Reference proteome</keyword>
<name>M0MUI1_9EURY</name>
<sequence length="91" mass="10415">MPTASERAADGALEFRYRSLNLPVFFGLDKWWIDCIKIDRATMFFVDCGVLLNPRFVGYWTYFVVFPAIIPRVCSTFGTVNIPCRIKVGTI</sequence>
<dbReference type="Proteomes" id="UP000011680">
    <property type="component" value="Unassembled WGS sequence"/>
</dbReference>
<accession>M0MUI1</accession>
<dbReference type="EMBL" id="AOMF01000180">
    <property type="protein sequence ID" value="EMA48968.1"/>
    <property type="molecule type" value="Genomic_DNA"/>
</dbReference>
<gene>
    <name evidence="1" type="ORF">C451_19628</name>
</gene>